<dbReference type="InterPro" id="IPR010985">
    <property type="entry name" value="Ribbon_hlx_hlx"/>
</dbReference>
<evidence type="ECO:0000313" key="1">
    <source>
        <dbReference type="EMBL" id="MBD7971368.1"/>
    </source>
</evidence>
<gene>
    <name evidence="1" type="ORF">H9647_25235</name>
</gene>
<reference evidence="1 2" key="1">
    <citation type="submission" date="2020-08" db="EMBL/GenBank/DDBJ databases">
        <title>A Genomic Blueprint of the Chicken Gut Microbiome.</title>
        <authorList>
            <person name="Gilroy R."/>
            <person name="Ravi A."/>
            <person name="Getino M."/>
            <person name="Pursley I."/>
            <person name="Horton D.L."/>
            <person name="Alikhan N.-F."/>
            <person name="Baker D."/>
            <person name="Gharbi K."/>
            <person name="Hall N."/>
            <person name="Watson M."/>
            <person name="Adriaenssens E.M."/>
            <person name="Foster-Nyarko E."/>
            <person name="Jarju S."/>
            <person name="Secka A."/>
            <person name="Antonio M."/>
            <person name="Oren A."/>
            <person name="Chaudhuri R."/>
            <person name="La Ragione R.M."/>
            <person name="Hildebrand F."/>
            <person name="Pallen M.J."/>
        </authorList>
    </citation>
    <scope>NUCLEOTIDE SEQUENCE [LARGE SCALE GENOMIC DNA]</scope>
    <source>
        <strain evidence="1 2">Sa2BVA9</strain>
    </source>
</reference>
<evidence type="ECO:0008006" key="3">
    <source>
        <dbReference type="Google" id="ProtNLM"/>
    </source>
</evidence>
<organism evidence="1 2">
    <name type="scientific">Paenibacillus gallinarum</name>
    <dbReference type="NCBI Taxonomy" id="2762232"/>
    <lineage>
        <taxon>Bacteria</taxon>
        <taxon>Bacillati</taxon>
        <taxon>Bacillota</taxon>
        <taxon>Bacilli</taxon>
        <taxon>Bacillales</taxon>
        <taxon>Paenibacillaceae</taxon>
        <taxon>Paenibacillus</taxon>
    </lineage>
</organism>
<name>A0ABR8T723_9BACL</name>
<evidence type="ECO:0000313" key="2">
    <source>
        <dbReference type="Proteomes" id="UP000608071"/>
    </source>
</evidence>
<dbReference type="Proteomes" id="UP000608071">
    <property type="component" value="Unassembled WGS sequence"/>
</dbReference>
<proteinExistence type="predicted"/>
<accession>A0ABR8T723</accession>
<dbReference type="SUPFAM" id="SSF47598">
    <property type="entry name" value="Ribbon-helix-helix"/>
    <property type="match status" value="1"/>
</dbReference>
<sequence>MKKRINVYLPDHIEKELNYLSQKYNKSPSNLILLAYKFADKQAIEKMLDFQKGAEDK</sequence>
<comment type="caution">
    <text evidence="1">The sequence shown here is derived from an EMBL/GenBank/DDBJ whole genome shotgun (WGS) entry which is preliminary data.</text>
</comment>
<protein>
    <recommendedName>
        <fullName evidence="3">CopG-like ribbon-helix-helix domain-containing protein</fullName>
    </recommendedName>
</protein>
<keyword evidence="2" id="KW-1185">Reference proteome</keyword>
<dbReference type="EMBL" id="JACSQL010000032">
    <property type="protein sequence ID" value="MBD7971368.1"/>
    <property type="molecule type" value="Genomic_DNA"/>
</dbReference>
<dbReference type="RefSeq" id="WP_191805229.1">
    <property type="nucleotide sequence ID" value="NZ_JACSQL010000032.1"/>
</dbReference>